<reference evidence="5" key="1">
    <citation type="submission" date="2012-09" db="EMBL/GenBank/DDBJ databases">
        <title>Genome sequencing and comparative transcriptomics of race 1 and race 4 of banana pathogen: Fusarium oxysporum f. sp. cubense.</title>
        <authorList>
            <person name="Fang X."/>
            <person name="Huang J."/>
        </authorList>
    </citation>
    <scope>NUCLEOTIDE SEQUENCE [LARGE SCALE GENOMIC DNA]</scope>
    <source>
        <strain evidence="5">race 4</strain>
    </source>
</reference>
<dbReference type="InterPro" id="IPR006121">
    <property type="entry name" value="HMA_dom"/>
</dbReference>
<evidence type="ECO:0000313" key="4">
    <source>
        <dbReference type="EMBL" id="EMT69001.1"/>
    </source>
</evidence>
<dbReference type="PROSITE" id="PS50846">
    <property type="entry name" value="HMA_2"/>
    <property type="match status" value="1"/>
</dbReference>
<proteinExistence type="predicted"/>
<dbReference type="Proteomes" id="UP000016929">
    <property type="component" value="Unassembled WGS sequence"/>
</dbReference>
<dbReference type="CDD" id="cd00371">
    <property type="entry name" value="HMA"/>
    <property type="match status" value="1"/>
</dbReference>
<dbReference type="Pfam" id="PF00403">
    <property type="entry name" value="HMA"/>
    <property type="match status" value="1"/>
</dbReference>
<feature type="domain" description="HMA" evidence="3">
    <location>
        <begin position="31"/>
        <end position="97"/>
    </location>
</feature>
<dbReference type="Gene3D" id="3.30.70.100">
    <property type="match status" value="1"/>
</dbReference>
<dbReference type="PANTHER" id="PTHR46594">
    <property type="entry name" value="P-TYPE CATION-TRANSPORTING ATPASE"/>
    <property type="match status" value="1"/>
</dbReference>
<evidence type="ECO:0000256" key="1">
    <source>
        <dbReference type="ARBA" id="ARBA00022723"/>
    </source>
</evidence>
<dbReference type="FunFam" id="3.30.70.100:FF:000001">
    <property type="entry name" value="ATPase copper transporting beta"/>
    <property type="match status" value="1"/>
</dbReference>
<reference evidence="5" key="2">
    <citation type="journal article" date="2014" name="PLoS ONE">
        <title>Genome and Transcriptome Analysis of the Fungal Pathogen Fusarium oxysporum f. sp. cubense Causing Banana Vascular Wilt Disease.</title>
        <authorList>
            <person name="Guo L."/>
            <person name="Han L."/>
            <person name="Yang L."/>
            <person name="Zeng H."/>
            <person name="Fan D."/>
            <person name="Zhu Y."/>
            <person name="Feng Y."/>
            <person name="Wang G."/>
            <person name="Peng C."/>
            <person name="Jiang X."/>
            <person name="Zhou D."/>
            <person name="Ni P."/>
            <person name="Liang C."/>
            <person name="Liu L."/>
            <person name="Wang J."/>
            <person name="Mao C."/>
            <person name="Fang X."/>
            <person name="Peng M."/>
            <person name="Huang J."/>
        </authorList>
    </citation>
    <scope>NUCLEOTIDE SEQUENCE [LARGE SCALE GENOMIC DNA]</scope>
    <source>
        <strain evidence="5">race 4</strain>
    </source>
</reference>
<name>N1RUD2_FUSC4</name>
<dbReference type="EMBL" id="KB726480">
    <property type="protein sequence ID" value="EMT69001.1"/>
    <property type="molecule type" value="Genomic_DNA"/>
</dbReference>
<keyword evidence="5" id="KW-1185">Reference proteome</keyword>
<dbReference type="PANTHER" id="PTHR46594:SF4">
    <property type="entry name" value="P-TYPE CATION-TRANSPORTING ATPASE"/>
    <property type="match status" value="1"/>
</dbReference>
<dbReference type="STRING" id="1229665.N1RUD2"/>
<dbReference type="AlphaFoldDB" id="N1RUD2"/>
<dbReference type="PRINTS" id="PR00942">
    <property type="entry name" value="CUATPASEI"/>
</dbReference>
<dbReference type="HOGENOM" id="CLU_1619056_0_0_1"/>
<accession>N1RUD2</accession>
<organism evidence="4 5">
    <name type="scientific">Fusarium oxysporum f. sp. cubense (strain race 4)</name>
    <name type="common">Panama disease fungus</name>
    <dbReference type="NCBI Taxonomy" id="2502994"/>
    <lineage>
        <taxon>Eukaryota</taxon>
        <taxon>Fungi</taxon>
        <taxon>Dikarya</taxon>
        <taxon>Ascomycota</taxon>
        <taxon>Pezizomycotina</taxon>
        <taxon>Sordariomycetes</taxon>
        <taxon>Hypocreomycetidae</taxon>
        <taxon>Hypocreales</taxon>
        <taxon>Nectriaceae</taxon>
        <taxon>Fusarium</taxon>
        <taxon>Fusarium oxysporum species complex</taxon>
    </lineage>
</organism>
<dbReference type="GO" id="GO:0046872">
    <property type="term" value="F:metal ion binding"/>
    <property type="evidence" value="ECO:0007669"/>
    <property type="project" value="UniProtKB-KW"/>
</dbReference>
<sequence length="164" mass="17443">MGQTYMRLPEDGDDRNASASRLPAPTSAHLATTTLQVGGMTCGSCTSAVEFGFKGVDGVGTVSVSLVMERAVVTHDPDIIPAEKIQEIIEDRGFDAEVLSTDRSNPATTRLNNHFSDQGTAIGSEAESATTTATTTFAIEGMTSSEVRWKWIATGPQYRDRGAL</sequence>
<protein>
    <submittedName>
        <fullName evidence="4">Copper-transporting ATPase ccc2</fullName>
    </submittedName>
</protein>
<dbReference type="SUPFAM" id="SSF55008">
    <property type="entry name" value="HMA, heavy metal-associated domain"/>
    <property type="match status" value="1"/>
</dbReference>
<keyword evidence="1" id="KW-0479">Metal-binding</keyword>
<dbReference type="InterPro" id="IPR036163">
    <property type="entry name" value="HMA_dom_sf"/>
</dbReference>
<feature type="region of interest" description="Disordered" evidence="2">
    <location>
        <begin position="1"/>
        <end position="25"/>
    </location>
</feature>
<gene>
    <name evidence="4" type="ORF">FOC4_g10005099</name>
</gene>
<evidence type="ECO:0000256" key="2">
    <source>
        <dbReference type="SAM" id="MobiDB-lite"/>
    </source>
</evidence>
<evidence type="ECO:0000313" key="5">
    <source>
        <dbReference type="Proteomes" id="UP000016929"/>
    </source>
</evidence>
<evidence type="ECO:0000259" key="3">
    <source>
        <dbReference type="PROSITE" id="PS50846"/>
    </source>
</evidence>